<evidence type="ECO:0000256" key="1">
    <source>
        <dbReference type="SAM" id="MobiDB-lite"/>
    </source>
</evidence>
<accession>A0ABR2EMR7</accession>
<sequence length="108" mass="12896">MEDALRAQERLDRFHIYGSRVRVHLARLDSNNMRGRNKDPWRKKINEPYNTRAKENSDLLRRVSAVLHSDKRTILNNCLIGRCNKFMRADILAKELHEQVTRSDMQRH</sequence>
<comment type="caution">
    <text evidence="2">The sequence shown here is derived from an EMBL/GenBank/DDBJ whole genome shotgun (WGS) entry which is preliminary data.</text>
</comment>
<feature type="compositionally biased region" description="Basic and acidic residues" evidence="1">
    <location>
        <begin position="36"/>
        <end position="53"/>
    </location>
</feature>
<dbReference type="Proteomes" id="UP001472677">
    <property type="component" value="Unassembled WGS sequence"/>
</dbReference>
<reference evidence="2 3" key="1">
    <citation type="journal article" date="2024" name="G3 (Bethesda)">
        <title>Genome assembly of Hibiscus sabdariffa L. provides insights into metabolisms of medicinal natural products.</title>
        <authorList>
            <person name="Kim T."/>
        </authorList>
    </citation>
    <scope>NUCLEOTIDE SEQUENCE [LARGE SCALE GENOMIC DNA]</scope>
    <source>
        <strain evidence="2">TK-2024</strain>
        <tissue evidence="2">Old leaves</tissue>
    </source>
</reference>
<evidence type="ECO:0000313" key="3">
    <source>
        <dbReference type="Proteomes" id="UP001472677"/>
    </source>
</evidence>
<feature type="region of interest" description="Disordered" evidence="1">
    <location>
        <begin position="32"/>
        <end position="53"/>
    </location>
</feature>
<proteinExistence type="predicted"/>
<evidence type="ECO:0000313" key="2">
    <source>
        <dbReference type="EMBL" id="KAK8563181.1"/>
    </source>
</evidence>
<dbReference type="EMBL" id="JBBPBM010000012">
    <property type="protein sequence ID" value="KAK8563181.1"/>
    <property type="molecule type" value="Genomic_DNA"/>
</dbReference>
<name>A0ABR2EMR7_9ROSI</name>
<protein>
    <submittedName>
        <fullName evidence="2">Uncharacterized protein</fullName>
    </submittedName>
</protein>
<organism evidence="2 3">
    <name type="scientific">Hibiscus sabdariffa</name>
    <name type="common">roselle</name>
    <dbReference type="NCBI Taxonomy" id="183260"/>
    <lineage>
        <taxon>Eukaryota</taxon>
        <taxon>Viridiplantae</taxon>
        <taxon>Streptophyta</taxon>
        <taxon>Embryophyta</taxon>
        <taxon>Tracheophyta</taxon>
        <taxon>Spermatophyta</taxon>
        <taxon>Magnoliopsida</taxon>
        <taxon>eudicotyledons</taxon>
        <taxon>Gunneridae</taxon>
        <taxon>Pentapetalae</taxon>
        <taxon>rosids</taxon>
        <taxon>malvids</taxon>
        <taxon>Malvales</taxon>
        <taxon>Malvaceae</taxon>
        <taxon>Malvoideae</taxon>
        <taxon>Hibiscus</taxon>
    </lineage>
</organism>
<gene>
    <name evidence="2" type="ORF">V6N12_011236</name>
</gene>
<keyword evidence="3" id="KW-1185">Reference proteome</keyword>